<sequence length="190" mass="22205">MFSDSPPIIKNDCHTAIAILCTIFVCLGASILLFALCYLAYFKPLADAHKYCLKQQQNDRKQQISIGNLLEQYDIQNKFSYPKYICDMEILPEERCKQSYIKHREYRRRKKKNRPISLSTINENYAIDSFPRSTIIDDRWTIQDEICPYVDESRDSCKCRNCVLGQILNTTSTFRPSFISWPSKSYSTPV</sequence>
<dbReference type="EnsemblMetazoa" id="OVOC9266.2">
    <property type="protein sequence ID" value="OVOC9266.2"/>
    <property type="gene ID" value="WBGene00246075"/>
</dbReference>
<dbReference type="Proteomes" id="UP000024404">
    <property type="component" value="Unassembled WGS sequence"/>
</dbReference>
<reference evidence="2" key="2">
    <citation type="submission" date="2018-02" db="UniProtKB">
        <authorList>
            <consortium name="EnsemblMetazoa"/>
        </authorList>
    </citation>
    <scope>IDENTIFICATION</scope>
</reference>
<dbReference type="AlphaFoldDB" id="A0A2K6WKF4"/>
<keyword evidence="1" id="KW-0472">Membrane</keyword>
<evidence type="ECO:0000313" key="2">
    <source>
        <dbReference type="EnsemblMetazoa" id="OVOC9266.2"/>
    </source>
</evidence>
<protein>
    <submittedName>
        <fullName evidence="2">Uncharacterized protein</fullName>
    </submittedName>
</protein>
<keyword evidence="1" id="KW-1133">Transmembrane helix</keyword>
<feature type="transmembrane region" description="Helical" evidence="1">
    <location>
        <begin position="16"/>
        <end position="41"/>
    </location>
</feature>
<keyword evidence="1" id="KW-0812">Transmembrane</keyword>
<proteinExistence type="predicted"/>
<organism evidence="2 3">
    <name type="scientific">Onchocerca volvulus</name>
    <dbReference type="NCBI Taxonomy" id="6282"/>
    <lineage>
        <taxon>Eukaryota</taxon>
        <taxon>Metazoa</taxon>
        <taxon>Ecdysozoa</taxon>
        <taxon>Nematoda</taxon>
        <taxon>Chromadorea</taxon>
        <taxon>Rhabditida</taxon>
        <taxon>Spirurina</taxon>
        <taxon>Spiruromorpha</taxon>
        <taxon>Filarioidea</taxon>
        <taxon>Onchocercidae</taxon>
        <taxon>Onchocerca</taxon>
    </lineage>
</organism>
<evidence type="ECO:0000256" key="1">
    <source>
        <dbReference type="SAM" id="Phobius"/>
    </source>
</evidence>
<name>A0A2K6WKF4_ONCVO</name>
<dbReference type="EnsemblMetazoa" id="OVOC9266.1">
    <property type="protein sequence ID" value="OVOC9266.1"/>
    <property type="gene ID" value="WBGene00246075"/>
</dbReference>
<reference evidence="3" key="1">
    <citation type="submission" date="2013-10" db="EMBL/GenBank/DDBJ databases">
        <title>Genome sequencing of Onchocerca volvulus.</title>
        <authorList>
            <person name="Cotton J."/>
            <person name="Tsai J."/>
            <person name="Stanley E."/>
            <person name="Tracey A."/>
            <person name="Holroyd N."/>
            <person name="Lustigman S."/>
            <person name="Berriman M."/>
        </authorList>
    </citation>
    <scope>NUCLEOTIDE SEQUENCE</scope>
</reference>
<dbReference type="EMBL" id="CMVM020000258">
    <property type="status" value="NOT_ANNOTATED_CDS"/>
    <property type="molecule type" value="Genomic_DNA"/>
</dbReference>
<keyword evidence="3" id="KW-1185">Reference proteome</keyword>
<accession>A0A2K6WKF4</accession>
<evidence type="ECO:0000313" key="3">
    <source>
        <dbReference type="Proteomes" id="UP000024404"/>
    </source>
</evidence>